<evidence type="ECO:0000313" key="6">
    <source>
        <dbReference type="EMBL" id="ETW32657.1"/>
    </source>
</evidence>
<evidence type="ECO:0000259" key="5">
    <source>
        <dbReference type="Pfam" id="PF22672"/>
    </source>
</evidence>
<feature type="compositionally biased region" description="Polar residues" evidence="1">
    <location>
        <begin position="403"/>
        <end position="414"/>
    </location>
</feature>
<dbReference type="Gene3D" id="1.20.58.830">
    <property type="match status" value="1"/>
</dbReference>
<sequence>MKRLAKIKEDCEVDEDDRRVGQKKPKCSCYGEHCDDQLPENPSTFKDLWCQDCGKSCRSYRKWIERKKLEFTEQKKEYGKQEQHATSDNGNKYDSNFVEKLKQYASIDLLLQNLGACSKNNNTEEDKIEFDKPHVTFRPATNCKPCSSFKINCNGNGHCNNGKEKDCKTKTVITVDDIKKMRNSTDDVSMLVSDNSPNGLEDILEECVLGDCKSSGIFEGIRKDVWTCDNVCGYNVCKQENGNGENVSGKANSEKQFITIRALLHRWLEYFLEDYNKIRTKLKPCIENGNDSACIDNYDKKYTCVNEWIEKKRTEWTNIKKHYLEKNENIDDGMTSLVKNFLEEFKDPTEVNKAIKPCDSLTEFARSSHCNGTESSGKKGGTPKDIVECLLNKLKKKIETFQSQHQNSGENQANCGEKHSTPVKDDEEDLLLEEENTEEAKKKMPKFCNIDEPTKPEEDDEKCDPATTEPSAEETAGPAPPSPGEGTEKAKPPPATPAPPIPRPRPQPPQPYLPPALKNAMLSSTIMWSIGIGFAAFTYFFLK</sequence>
<feature type="domain" description="Duffy-binding-like" evidence="5">
    <location>
        <begin position="2"/>
        <end position="140"/>
    </location>
</feature>
<dbReference type="Pfam" id="PF03011">
    <property type="entry name" value="PFEMP"/>
    <property type="match status" value="1"/>
</dbReference>
<feature type="transmembrane region" description="Helical" evidence="2">
    <location>
        <begin position="520"/>
        <end position="542"/>
    </location>
</feature>
<protein>
    <recommendedName>
        <fullName evidence="8">Duffy-binding-like domain-containing protein</fullName>
    </recommendedName>
</protein>
<gene>
    <name evidence="6" type="ORF">PFTANZ_06623</name>
</gene>
<reference evidence="6 7" key="2">
    <citation type="submission" date="2013-02" db="EMBL/GenBank/DDBJ databases">
        <title>The Genome Sequence of Plasmodium falciparum Tanzania (2000708).</title>
        <authorList>
            <consortium name="The Broad Institute Genome Sequencing Platform"/>
            <consortium name="The Broad Institute Genome Sequencing Center for Infectious Disease"/>
            <person name="Neafsey D."/>
            <person name="Cheeseman I."/>
            <person name="Volkman S."/>
            <person name="Adams J."/>
            <person name="Walker B."/>
            <person name="Young S.K."/>
            <person name="Zeng Q."/>
            <person name="Gargeya S."/>
            <person name="Fitzgerald M."/>
            <person name="Haas B."/>
            <person name="Abouelleil A."/>
            <person name="Alvarado L."/>
            <person name="Arachchi H.M."/>
            <person name="Berlin A.M."/>
            <person name="Chapman S.B."/>
            <person name="Dewar J."/>
            <person name="Goldberg J."/>
            <person name="Griggs A."/>
            <person name="Gujja S."/>
            <person name="Hansen M."/>
            <person name="Howarth C."/>
            <person name="Imamovic A."/>
            <person name="Larimer J."/>
            <person name="McCowan C."/>
            <person name="Murphy C."/>
            <person name="Neiman D."/>
            <person name="Pearson M."/>
            <person name="Priest M."/>
            <person name="Roberts A."/>
            <person name="Saif S."/>
            <person name="Shea T."/>
            <person name="Sisk P."/>
            <person name="Sykes S."/>
            <person name="Wortman J."/>
            <person name="Nusbaum C."/>
            <person name="Birren B."/>
        </authorList>
    </citation>
    <scope>NUCLEOTIDE SEQUENCE [LARGE SCALE GENOMIC DNA]</scope>
    <source>
        <strain evidence="7">Tanzania (2000708)</strain>
    </source>
</reference>
<organism evidence="6 7">
    <name type="scientific">Plasmodium falciparum Tanzania</name>
    <name type="common">2000708</name>
    <dbReference type="NCBI Taxonomy" id="1036725"/>
    <lineage>
        <taxon>Eukaryota</taxon>
        <taxon>Sar</taxon>
        <taxon>Alveolata</taxon>
        <taxon>Apicomplexa</taxon>
        <taxon>Aconoidasida</taxon>
        <taxon>Haemosporida</taxon>
        <taxon>Plasmodiidae</taxon>
        <taxon>Plasmodium</taxon>
        <taxon>Plasmodium (Laverania)</taxon>
    </lineage>
</organism>
<accession>A0A024VW03</accession>
<dbReference type="Pfam" id="PF22672">
    <property type="entry name" value="DBL_C"/>
    <property type="match status" value="1"/>
</dbReference>
<name>A0A024VW03_PLAFA</name>
<keyword evidence="2" id="KW-1133">Transmembrane helix</keyword>
<dbReference type="Gene3D" id="1.20.58.1930">
    <property type="match status" value="1"/>
</dbReference>
<feature type="compositionally biased region" description="Pro residues" evidence="1">
    <location>
        <begin position="492"/>
        <end position="514"/>
    </location>
</feature>
<evidence type="ECO:0000256" key="1">
    <source>
        <dbReference type="SAM" id="MobiDB-lite"/>
    </source>
</evidence>
<dbReference type="Pfam" id="PF18562">
    <property type="entry name" value="CIDR1_gamma"/>
    <property type="match status" value="1"/>
</dbReference>
<feature type="region of interest" description="Disordered" evidence="1">
    <location>
        <begin position="403"/>
        <end position="515"/>
    </location>
</feature>
<evidence type="ECO:0008006" key="8">
    <source>
        <dbReference type="Google" id="ProtNLM"/>
    </source>
</evidence>
<keyword evidence="2" id="KW-0812">Transmembrane</keyword>
<dbReference type="EMBL" id="KI927183">
    <property type="protein sequence ID" value="ETW32657.1"/>
    <property type="molecule type" value="Genomic_DNA"/>
</dbReference>
<reference evidence="6 7" key="1">
    <citation type="submission" date="2013-02" db="EMBL/GenBank/DDBJ databases">
        <title>The Genome Annotation of Plasmodium falciparum Tanzania (2000708).</title>
        <authorList>
            <consortium name="The Broad Institute Genome Sequencing Platform"/>
            <consortium name="The Broad Institute Genome Sequencing Center for Infectious Disease"/>
            <person name="Neafsey D."/>
            <person name="Hoffman S."/>
            <person name="Volkman S."/>
            <person name="Rosenthal P."/>
            <person name="Walker B."/>
            <person name="Young S.K."/>
            <person name="Zeng Q."/>
            <person name="Gargeya S."/>
            <person name="Fitzgerald M."/>
            <person name="Haas B."/>
            <person name="Abouelleil A."/>
            <person name="Allen A.W."/>
            <person name="Alvarado L."/>
            <person name="Arachchi H.M."/>
            <person name="Berlin A.M."/>
            <person name="Chapman S.B."/>
            <person name="Gainer-Dewar J."/>
            <person name="Goldberg J."/>
            <person name="Griggs A."/>
            <person name="Gujja S."/>
            <person name="Hansen M."/>
            <person name="Howarth C."/>
            <person name="Imamovic A."/>
            <person name="Ireland A."/>
            <person name="Larimer J."/>
            <person name="McCowan C."/>
            <person name="Murphy C."/>
            <person name="Pearson M."/>
            <person name="Poon T.W."/>
            <person name="Priest M."/>
            <person name="Roberts A."/>
            <person name="Saif S."/>
            <person name="Shea T."/>
            <person name="Sisk P."/>
            <person name="Sykes S."/>
            <person name="Wortman J."/>
            <person name="Nusbaum C."/>
            <person name="Birren B."/>
        </authorList>
    </citation>
    <scope>NUCLEOTIDE SEQUENCE [LARGE SCALE GENOMIC DNA]</scope>
    <source>
        <strain evidence="7">Tanzania (2000708)</strain>
    </source>
</reference>
<dbReference type="AlphaFoldDB" id="A0A024VW03"/>
<dbReference type="SUPFAM" id="SSF140924">
    <property type="entry name" value="Duffy binding domain-like"/>
    <property type="match status" value="2"/>
</dbReference>
<evidence type="ECO:0000259" key="3">
    <source>
        <dbReference type="Pfam" id="PF03011"/>
    </source>
</evidence>
<keyword evidence="2" id="KW-0472">Membrane</keyword>
<feature type="domain" description="Duffy-binding-like" evidence="3">
    <location>
        <begin position="263"/>
        <end position="408"/>
    </location>
</feature>
<dbReference type="InterPro" id="IPR041480">
    <property type="entry name" value="CIDR1_gamma"/>
</dbReference>
<feature type="compositionally biased region" description="Acidic residues" evidence="1">
    <location>
        <begin position="425"/>
        <end position="437"/>
    </location>
</feature>
<dbReference type="InterPro" id="IPR054595">
    <property type="entry name" value="DBL_C"/>
</dbReference>
<evidence type="ECO:0000256" key="2">
    <source>
        <dbReference type="SAM" id="Phobius"/>
    </source>
</evidence>
<proteinExistence type="predicted"/>
<evidence type="ECO:0000259" key="4">
    <source>
        <dbReference type="Pfam" id="PF18562"/>
    </source>
</evidence>
<evidence type="ECO:0000313" key="7">
    <source>
        <dbReference type="Proteomes" id="UP000030708"/>
    </source>
</evidence>
<feature type="non-terminal residue" evidence="6">
    <location>
        <position position="543"/>
    </location>
</feature>
<dbReference type="FunFam" id="1.20.58.1930:FF:000001">
    <property type="entry name" value="Erythrocyte membrane protein 1, PfEMP1"/>
    <property type="match status" value="1"/>
</dbReference>
<dbReference type="InterPro" id="IPR004258">
    <property type="entry name" value="DBL"/>
</dbReference>
<feature type="domain" description="Cysteine-rich interdomain region 1 gamma" evidence="4">
    <location>
        <begin position="185"/>
        <end position="241"/>
    </location>
</feature>
<dbReference type="Proteomes" id="UP000030708">
    <property type="component" value="Unassembled WGS sequence"/>
</dbReference>